<keyword evidence="5" id="KW-1185">Reference proteome</keyword>
<sequence>MSHNVIYIHSHDSGKFVSPYGYQLDTPHLESFAETATVFHNAFAVAPTCSPSRTSLLSSTYPHENGMLGLVNRGFLMEDYDRHFIRWLNEANYETALCGIQHEAAHYHESEKATQIIGYQKNLTTPTVLAELSDKRIWDIENTANATKWLEDRAPDTPFFLSLGFYCTHRPYPVVLNKESAKHGVPNGFPSEKIILDDFQEYNEGIKHVDQCFGQVVDQLKQLDLLDKTIIIFTTDHGIAYPFGKNNLTDLGLEVSLLLRLPGQKERRDTTQLVSHLDIVPTLCDYLAISPKYPVRGQSLRPVFESDATINEELFFEMNFHTSYEPARAIRTKRYKYIEYLEDYEKYQLSNINDSNVKRFYIEQGLTQQVKKRKQFYDLLFDPDEKNNLMDHPDYAKVVAELQERLQQWRIETNDYDVEKLTWEKQWVVNTRQSQKQRGNAITDYIEGHEPNRLK</sequence>
<dbReference type="PANTHER" id="PTHR45953">
    <property type="entry name" value="IDURONATE 2-SULFATASE"/>
    <property type="match status" value="1"/>
</dbReference>
<reference evidence="4" key="1">
    <citation type="journal article" date="2014" name="Int. J. Syst. Evol. Microbiol.">
        <title>Complete genome sequence of Corynebacterium casei LMG S-19264T (=DSM 44701T), isolated from a smear-ripened cheese.</title>
        <authorList>
            <consortium name="US DOE Joint Genome Institute (JGI-PGF)"/>
            <person name="Walter F."/>
            <person name="Albersmeier A."/>
            <person name="Kalinowski J."/>
            <person name="Ruckert C."/>
        </authorList>
    </citation>
    <scope>NUCLEOTIDE SEQUENCE</scope>
    <source>
        <strain evidence="4">CCM 8433</strain>
    </source>
</reference>
<reference evidence="4" key="2">
    <citation type="submission" date="2020-09" db="EMBL/GenBank/DDBJ databases">
        <authorList>
            <person name="Sun Q."/>
            <person name="Sedlacek I."/>
        </authorList>
    </citation>
    <scope>NUCLEOTIDE SEQUENCE</scope>
    <source>
        <strain evidence="4">CCM 8433</strain>
    </source>
</reference>
<dbReference type="CDD" id="cd16027">
    <property type="entry name" value="SGSH"/>
    <property type="match status" value="1"/>
</dbReference>
<dbReference type="GO" id="GO:0005737">
    <property type="term" value="C:cytoplasm"/>
    <property type="evidence" value="ECO:0007669"/>
    <property type="project" value="TreeGrafter"/>
</dbReference>
<dbReference type="Pfam" id="PF00884">
    <property type="entry name" value="Sulfatase"/>
    <property type="match status" value="1"/>
</dbReference>
<evidence type="ECO:0000256" key="1">
    <source>
        <dbReference type="ARBA" id="ARBA00022723"/>
    </source>
</evidence>
<gene>
    <name evidence="4" type="ORF">GCM10011482_11680</name>
</gene>
<dbReference type="Proteomes" id="UP000622610">
    <property type="component" value="Unassembled WGS sequence"/>
</dbReference>
<dbReference type="RefSeq" id="WP_188367352.1">
    <property type="nucleotide sequence ID" value="NZ_BMDT01000004.1"/>
</dbReference>
<organism evidence="4 5">
    <name type="scientific">Enterococcus alcedinis</name>
    <dbReference type="NCBI Taxonomy" id="1274384"/>
    <lineage>
        <taxon>Bacteria</taxon>
        <taxon>Bacillati</taxon>
        <taxon>Bacillota</taxon>
        <taxon>Bacilli</taxon>
        <taxon>Lactobacillales</taxon>
        <taxon>Enterococcaceae</taxon>
        <taxon>Enterococcus</taxon>
    </lineage>
</organism>
<dbReference type="InterPro" id="IPR017850">
    <property type="entry name" value="Alkaline_phosphatase_core_sf"/>
</dbReference>
<dbReference type="EMBL" id="BMDT01000004">
    <property type="protein sequence ID" value="GGI65514.1"/>
    <property type="molecule type" value="Genomic_DNA"/>
</dbReference>
<dbReference type="GO" id="GO:0046872">
    <property type="term" value="F:metal ion binding"/>
    <property type="evidence" value="ECO:0007669"/>
    <property type="project" value="UniProtKB-KW"/>
</dbReference>
<dbReference type="GO" id="GO:0008484">
    <property type="term" value="F:sulfuric ester hydrolase activity"/>
    <property type="evidence" value="ECO:0007669"/>
    <property type="project" value="TreeGrafter"/>
</dbReference>
<accession>A0A917JF60</accession>
<evidence type="ECO:0000256" key="2">
    <source>
        <dbReference type="ARBA" id="ARBA00022801"/>
    </source>
</evidence>
<dbReference type="SUPFAM" id="SSF53649">
    <property type="entry name" value="Alkaline phosphatase-like"/>
    <property type="match status" value="1"/>
</dbReference>
<dbReference type="PANTHER" id="PTHR45953:SF1">
    <property type="entry name" value="IDURONATE 2-SULFATASE"/>
    <property type="match status" value="1"/>
</dbReference>
<evidence type="ECO:0000259" key="3">
    <source>
        <dbReference type="Pfam" id="PF00884"/>
    </source>
</evidence>
<comment type="caution">
    <text evidence="4">The sequence shown here is derived from an EMBL/GenBank/DDBJ whole genome shotgun (WGS) entry which is preliminary data.</text>
</comment>
<keyword evidence="2" id="KW-0378">Hydrolase</keyword>
<dbReference type="AlphaFoldDB" id="A0A917JF60"/>
<proteinExistence type="predicted"/>
<name>A0A917JF60_9ENTE</name>
<protein>
    <submittedName>
        <fullName evidence="4">Sulfatase</fullName>
    </submittedName>
</protein>
<dbReference type="InterPro" id="IPR000917">
    <property type="entry name" value="Sulfatase_N"/>
</dbReference>
<dbReference type="Gene3D" id="3.40.720.10">
    <property type="entry name" value="Alkaline Phosphatase, subunit A"/>
    <property type="match status" value="1"/>
</dbReference>
<keyword evidence="1" id="KW-0479">Metal-binding</keyword>
<evidence type="ECO:0000313" key="5">
    <source>
        <dbReference type="Proteomes" id="UP000622610"/>
    </source>
</evidence>
<feature type="domain" description="Sulfatase N-terminal" evidence="3">
    <location>
        <begin position="4"/>
        <end position="287"/>
    </location>
</feature>
<evidence type="ECO:0000313" key="4">
    <source>
        <dbReference type="EMBL" id="GGI65514.1"/>
    </source>
</evidence>